<proteinExistence type="predicted"/>
<keyword evidence="2" id="KW-1185">Reference proteome</keyword>
<accession>A0A345M6D3</accession>
<gene>
    <name evidence="1" type="primary">15</name>
    <name evidence="1" type="ORF">SEA_PLEAKLEY_15</name>
</gene>
<reference evidence="2" key="1">
    <citation type="submission" date="2018-07" db="EMBL/GenBank/DDBJ databases">
        <authorList>
            <person name="Quirk P.G."/>
            <person name="Krulwich T.A."/>
        </authorList>
    </citation>
    <scope>NUCLEOTIDE SEQUENCE [LARGE SCALE GENOMIC DNA]</scope>
</reference>
<evidence type="ECO:0000313" key="2">
    <source>
        <dbReference type="Proteomes" id="UP000260273"/>
    </source>
</evidence>
<sequence length="101" mass="12366">MRFVEEYAVEWVRQGQFGREAHFDAFYVPPKTLMSEPTRDKQVALKAIDMLSKRNEIILARLMSRTVREEKRWWHLTWVVTGITRWFDWTEQSWMKEMQDV</sequence>
<name>A0A345M6D3_9CAUD</name>
<protein>
    <submittedName>
        <fullName evidence="1">Uncharacterized protein</fullName>
    </submittedName>
</protein>
<dbReference type="GeneID" id="65115073"/>
<evidence type="ECO:0000313" key="1">
    <source>
        <dbReference type="EMBL" id="AXH66054.1"/>
    </source>
</evidence>
<dbReference type="Proteomes" id="UP000260273">
    <property type="component" value="Segment"/>
</dbReference>
<dbReference type="KEGG" id="vg:65115073"/>
<dbReference type="RefSeq" id="YP_010097409.1">
    <property type="nucleotide sequence ID" value="NC_055758.1"/>
</dbReference>
<organism evidence="1 2">
    <name type="scientific">Gordonia phage Pleakley</name>
    <dbReference type="NCBI Taxonomy" id="2283246"/>
    <lineage>
        <taxon>Viruses</taxon>
        <taxon>Duplodnaviria</taxon>
        <taxon>Heunggongvirae</taxon>
        <taxon>Uroviricota</taxon>
        <taxon>Caudoviricetes</taxon>
        <taxon>Zierdtviridae</taxon>
        <taxon>Emilbogenvirinae</taxon>
        <taxon>Pleakleyvirus</taxon>
        <taxon>Pleakleyvirus pleakley</taxon>
    </lineage>
</organism>
<dbReference type="EMBL" id="MH576960">
    <property type="protein sequence ID" value="AXH66054.1"/>
    <property type="molecule type" value="Genomic_DNA"/>
</dbReference>